<reference evidence="5 6" key="1">
    <citation type="submission" date="2020-03" db="EMBL/GenBank/DDBJ databases">
        <title>Complete genome sequence of Monaibacterium sp. ALG8 with diverse plasmids.</title>
        <authorList>
            <person name="Sun C."/>
        </authorList>
    </citation>
    <scope>NUCLEOTIDE SEQUENCE [LARGE SCALE GENOMIC DNA]</scope>
    <source>
        <strain evidence="5 6">ALG8</strain>
    </source>
</reference>
<dbReference type="InterPro" id="IPR013785">
    <property type="entry name" value="Aldolase_TIM"/>
</dbReference>
<dbReference type="SUPFAM" id="SSF51569">
    <property type="entry name" value="Aldolase"/>
    <property type="match status" value="1"/>
</dbReference>
<evidence type="ECO:0000313" key="5">
    <source>
        <dbReference type="EMBL" id="QIK41629.1"/>
    </source>
</evidence>
<dbReference type="KEGG" id="mon:G8E03_13240"/>
<feature type="binding site" evidence="4">
    <location>
        <position position="206"/>
    </location>
    <ligand>
        <name>pyruvate</name>
        <dbReference type="ChEBI" id="CHEBI:15361"/>
    </ligand>
</feature>
<dbReference type="Pfam" id="PF00701">
    <property type="entry name" value="DHDPS"/>
    <property type="match status" value="1"/>
</dbReference>
<dbReference type="InterPro" id="IPR002220">
    <property type="entry name" value="DapA-like"/>
</dbReference>
<evidence type="ECO:0000256" key="4">
    <source>
        <dbReference type="PIRSR" id="PIRSR001365-2"/>
    </source>
</evidence>
<evidence type="ECO:0000313" key="6">
    <source>
        <dbReference type="Proteomes" id="UP000500791"/>
    </source>
</evidence>
<evidence type="ECO:0000256" key="1">
    <source>
        <dbReference type="ARBA" id="ARBA00023239"/>
    </source>
</evidence>
<name>A0A6G7VNK9_9RHOB</name>
<feature type="binding site" evidence="4">
    <location>
        <position position="44"/>
    </location>
    <ligand>
        <name>pyruvate</name>
        <dbReference type="ChEBI" id="CHEBI:15361"/>
    </ligand>
</feature>
<sequence>MQGIIAAVPTPVDAQGVPQKAPFLDHCRWALEHGCDALNVLGSTGEANSFDAATRREIMTWAAEAFDTARLMVGTGTPALAETFALTAHADAAGYGVALVLPPYYYKPADEDGLFRWYETLHHDLGPRRIEIYFYNFPQMTGITLSPRLIERLHRAYPERFTGIKDSSGDMAYCRTLKTMMPDFAVFPSSETSLAEAAASGFAGCISASVNQTAPLCAQVWQACAAPDAEMLTRIGAIRAAIASEPLIPAVKYLVARRTGAALWSETLPPFTSLTDAQMARLDQIDLTAPALTN</sequence>
<proteinExistence type="inferred from homology"/>
<keyword evidence="1 2" id="KW-0456">Lyase</keyword>
<organism evidence="5 6">
    <name type="scientific">Pontivivens nitratireducens</name>
    <dbReference type="NCBI Taxonomy" id="2758038"/>
    <lineage>
        <taxon>Bacteria</taxon>
        <taxon>Pseudomonadati</taxon>
        <taxon>Pseudomonadota</taxon>
        <taxon>Alphaproteobacteria</taxon>
        <taxon>Rhodobacterales</taxon>
        <taxon>Paracoccaceae</taxon>
        <taxon>Pontivivens</taxon>
    </lineage>
</organism>
<dbReference type="RefSeq" id="WP_166192774.1">
    <property type="nucleotide sequence ID" value="NZ_CP049811.1"/>
</dbReference>
<keyword evidence="6" id="KW-1185">Reference proteome</keyword>
<accession>A0A6G7VNK9</accession>
<comment type="similarity">
    <text evidence="2">Belongs to the DapA family.</text>
</comment>
<dbReference type="CDD" id="cd00408">
    <property type="entry name" value="DHDPS-like"/>
    <property type="match status" value="1"/>
</dbReference>
<feature type="active site" description="Proton donor/acceptor" evidence="3">
    <location>
        <position position="135"/>
    </location>
</feature>
<evidence type="ECO:0000256" key="3">
    <source>
        <dbReference type="PIRSR" id="PIRSR001365-1"/>
    </source>
</evidence>
<gene>
    <name evidence="5" type="ORF">G8E03_13240</name>
</gene>
<dbReference type="Proteomes" id="UP000500791">
    <property type="component" value="Chromosome"/>
</dbReference>
<evidence type="ECO:0000256" key="2">
    <source>
        <dbReference type="PIRNR" id="PIRNR001365"/>
    </source>
</evidence>
<protein>
    <submittedName>
        <fullName evidence="5">Dihydrodipicolinate synthase family protein</fullName>
    </submittedName>
</protein>
<dbReference type="AlphaFoldDB" id="A0A6G7VNK9"/>
<dbReference type="PRINTS" id="PR00146">
    <property type="entry name" value="DHPICSNTHASE"/>
</dbReference>
<dbReference type="Gene3D" id="3.20.20.70">
    <property type="entry name" value="Aldolase class I"/>
    <property type="match status" value="1"/>
</dbReference>
<dbReference type="EMBL" id="CP049811">
    <property type="protein sequence ID" value="QIK41629.1"/>
    <property type="molecule type" value="Genomic_DNA"/>
</dbReference>
<dbReference type="PANTHER" id="PTHR12128:SF67">
    <property type="entry name" value="BLR3884 PROTEIN"/>
    <property type="match status" value="1"/>
</dbReference>
<dbReference type="PANTHER" id="PTHR12128">
    <property type="entry name" value="DIHYDRODIPICOLINATE SYNTHASE"/>
    <property type="match status" value="1"/>
</dbReference>
<feature type="active site" description="Schiff-base intermediate with substrate" evidence="3">
    <location>
        <position position="165"/>
    </location>
</feature>
<dbReference type="SMART" id="SM01130">
    <property type="entry name" value="DHDPS"/>
    <property type="match status" value="1"/>
</dbReference>
<dbReference type="GO" id="GO:0008840">
    <property type="term" value="F:4-hydroxy-tetrahydrodipicolinate synthase activity"/>
    <property type="evidence" value="ECO:0007669"/>
    <property type="project" value="TreeGrafter"/>
</dbReference>
<dbReference type="PIRSF" id="PIRSF001365">
    <property type="entry name" value="DHDPS"/>
    <property type="match status" value="1"/>
</dbReference>